<dbReference type="NCBIfam" id="TIGR04520">
    <property type="entry name" value="ECF_ATPase_1"/>
    <property type="match status" value="1"/>
</dbReference>
<dbReference type="InterPro" id="IPR027417">
    <property type="entry name" value="P-loop_NTPase"/>
</dbReference>
<dbReference type="GO" id="GO:0043190">
    <property type="term" value="C:ATP-binding cassette (ABC) transporter complex"/>
    <property type="evidence" value="ECO:0007669"/>
    <property type="project" value="TreeGrafter"/>
</dbReference>
<keyword evidence="6" id="KW-0067">ATP-binding</keyword>
<dbReference type="InterPro" id="IPR017871">
    <property type="entry name" value="ABC_transporter-like_CS"/>
</dbReference>
<evidence type="ECO:0000313" key="11">
    <source>
        <dbReference type="Proteomes" id="UP000823990"/>
    </source>
</evidence>
<dbReference type="PROSITE" id="PS50893">
    <property type="entry name" value="ABC_TRANSPORTER_2"/>
    <property type="match status" value="1"/>
</dbReference>
<dbReference type="Gene3D" id="3.40.50.300">
    <property type="entry name" value="P-loop containing nucleotide triphosphate hydrolases"/>
    <property type="match status" value="1"/>
</dbReference>
<dbReference type="PANTHER" id="PTHR43553">
    <property type="entry name" value="HEAVY METAL TRANSPORTER"/>
    <property type="match status" value="1"/>
</dbReference>
<proteinExistence type="inferred from homology"/>
<comment type="caution">
    <text evidence="10">The sequence shown here is derived from an EMBL/GenBank/DDBJ whole genome shotgun (WGS) entry which is preliminary data.</text>
</comment>
<gene>
    <name evidence="10" type="ORF">H9892_02050</name>
</gene>
<comment type="similarity">
    <text evidence="2">Belongs to the ABC transporter superfamily.</text>
</comment>
<evidence type="ECO:0000256" key="2">
    <source>
        <dbReference type="ARBA" id="ARBA00005417"/>
    </source>
</evidence>
<evidence type="ECO:0000256" key="8">
    <source>
        <dbReference type="ARBA" id="ARBA00023136"/>
    </source>
</evidence>
<dbReference type="InterPro" id="IPR003439">
    <property type="entry name" value="ABC_transporter-like_ATP-bd"/>
</dbReference>
<keyword evidence="4" id="KW-1003">Cell membrane</keyword>
<keyword evidence="8" id="KW-0472">Membrane</keyword>
<evidence type="ECO:0000313" key="10">
    <source>
        <dbReference type="EMBL" id="HIW02101.1"/>
    </source>
</evidence>
<organism evidence="10 11">
    <name type="scientific">Candidatus Protoclostridium stercorigallinarum</name>
    <dbReference type="NCBI Taxonomy" id="2838741"/>
    <lineage>
        <taxon>Bacteria</taxon>
        <taxon>Bacillati</taxon>
        <taxon>Bacillota</taxon>
        <taxon>Clostridia</taxon>
        <taxon>Candidatus Protoclostridium</taxon>
    </lineage>
</organism>
<evidence type="ECO:0000256" key="6">
    <source>
        <dbReference type="ARBA" id="ARBA00022840"/>
    </source>
</evidence>
<dbReference type="SUPFAM" id="SSF52540">
    <property type="entry name" value="P-loop containing nucleoside triphosphate hydrolases"/>
    <property type="match status" value="1"/>
</dbReference>
<dbReference type="CDD" id="cd03225">
    <property type="entry name" value="ABC_cobalt_CbiO_domain1"/>
    <property type="match status" value="1"/>
</dbReference>
<dbReference type="PANTHER" id="PTHR43553:SF24">
    <property type="entry name" value="ENERGY-COUPLING FACTOR TRANSPORTER ATP-BINDING PROTEIN ECFA1"/>
    <property type="match status" value="1"/>
</dbReference>
<name>A0A9D1PZJ2_9FIRM</name>
<evidence type="ECO:0000259" key="9">
    <source>
        <dbReference type="PROSITE" id="PS50893"/>
    </source>
</evidence>
<evidence type="ECO:0000256" key="4">
    <source>
        <dbReference type="ARBA" id="ARBA00022475"/>
    </source>
</evidence>
<dbReference type="GO" id="GO:0005524">
    <property type="term" value="F:ATP binding"/>
    <property type="evidence" value="ECO:0007669"/>
    <property type="project" value="UniProtKB-KW"/>
</dbReference>
<dbReference type="GO" id="GO:0016887">
    <property type="term" value="F:ATP hydrolysis activity"/>
    <property type="evidence" value="ECO:0007669"/>
    <property type="project" value="InterPro"/>
</dbReference>
<keyword evidence="5" id="KW-0547">Nucleotide-binding</keyword>
<evidence type="ECO:0000256" key="7">
    <source>
        <dbReference type="ARBA" id="ARBA00022967"/>
    </source>
</evidence>
<comment type="subcellular location">
    <subcellularLocation>
        <location evidence="1">Cell membrane</location>
        <topology evidence="1">Peripheral membrane protein</topology>
    </subcellularLocation>
</comment>
<sequence length="282" mass="30287">MDKSMISVRNAVYKYNRDTEDEVIALRGVSFDIAEGEFVALVGANGSGKSTLAKLLNALYIPDEGNVFVDGTDTASARGEDVVNIRRTVGVVFQNPDNQMVASVIEDDVAFGPENLGIPSAECRERVDWALECVGMYAHRKGTPFRLSGGQKQRIAIAGVLAMKPRVMVLDESTAMLDPRGKKEVMDVVERIRRDEGMTVVMITHFPGEAARADRVIALSGGKVATDAPAREALSDVEALRSIGLEAPLPTRIAYELGRKGVCLPGGIITPEGLAEALCAIK</sequence>
<dbReference type="PROSITE" id="PS00211">
    <property type="entry name" value="ABC_TRANSPORTER_1"/>
    <property type="match status" value="1"/>
</dbReference>
<accession>A0A9D1PZJ2</accession>
<dbReference type="Proteomes" id="UP000823990">
    <property type="component" value="Unassembled WGS sequence"/>
</dbReference>
<protein>
    <submittedName>
        <fullName evidence="10">Energy-coupling factor transporter ATPase</fullName>
    </submittedName>
</protein>
<feature type="domain" description="ABC transporter" evidence="9">
    <location>
        <begin position="6"/>
        <end position="246"/>
    </location>
</feature>
<evidence type="ECO:0000256" key="3">
    <source>
        <dbReference type="ARBA" id="ARBA00022448"/>
    </source>
</evidence>
<keyword evidence="3" id="KW-0813">Transport</keyword>
<dbReference type="FunFam" id="3.40.50.300:FF:000224">
    <property type="entry name" value="Energy-coupling factor transporter ATP-binding protein EcfA"/>
    <property type="match status" value="1"/>
</dbReference>
<dbReference type="EMBL" id="DXHS01000035">
    <property type="protein sequence ID" value="HIW02101.1"/>
    <property type="molecule type" value="Genomic_DNA"/>
</dbReference>
<reference evidence="10" key="1">
    <citation type="journal article" date="2021" name="PeerJ">
        <title>Extensive microbial diversity within the chicken gut microbiome revealed by metagenomics and culture.</title>
        <authorList>
            <person name="Gilroy R."/>
            <person name="Ravi A."/>
            <person name="Getino M."/>
            <person name="Pursley I."/>
            <person name="Horton D.L."/>
            <person name="Alikhan N.F."/>
            <person name="Baker D."/>
            <person name="Gharbi K."/>
            <person name="Hall N."/>
            <person name="Watson M."/>
            <person name="Adriaenssens E.M."/>
            <person name="Foster-Nyarko E."/>
            <person name="Jarju S."/>
            <person name="Secka A."/>
            <person name="Antonio M."/>
            <person name="Oren A."/>
            <person name="Chaudhuri R.R."/>
            <person name="La Ragione R."/>
            <person name="Hildebrand F."/>
            <person name="Pallen M.J."/>
        </authorList>
    </citation>
    <scope>NUCLEOTIDE SEQUENCE</scope>
    <source>
        <strain evidence="10">12435</strain>
    </source>
</reference>
<dbReference type="Pfam" id="PF00005">
    <property type="entry name" value="ABC_tran"/>
    <property type="match status" value="1"/>
</dbReference>
<evidence type="ECO:0000256" key="1">
    <source>
        <dbReference type="ARBA" id="ARBA00004202"/>
    </source>
</evidence>
<dbReference type="InterPro" id="IPR003593">
    <property type="entry name" value="AAA+_ATPase"/>
</dbReference>
<reference evidence="10" key="2">
    <citation type="submission" date="2021-04" db="EMBL/GenBank/DDBJ databases">
        <authorList>
            <person name="Gilroy R."/>
        </authorList>
    </citation>
    <scope>NUCLEOTIDE SEQUENCE</scope>
    <source>
        <strain evidence="10">12435</strain>
    </source>
</reference>
<dbReference type="GO" id="GO:0042626">
    <property type="term" value="F:ATPase-coupled transmembrane transporter activity"/>
    <property type="evidence" value="ECO:0007669"/>
    <property type="project" value="TreeGrafter"/>
</dbReference>
<dbReference type="InterPro" id="IPR030947">
    <property type="entry name" value="EcfA_1"/>
</dbReference>
<dbReference type="AlphaFoldDB" id="A0A9D1PZJ2"/>
<evidence type="ECO:0000256" key="5">
    <source>
        <dbReference type="ARBA" id="ARBA00022741"/>
    </source>
</evidence>
<keyword evidence="7" id="KW-1278">Translocase</keyword>
<dbReference type="InterPro" id="IPR050095">
    <property type="entry name" value="ECF_ABC_transporter_ATP-bd"/>
</dbReference>
<dbReference type="SMART" id="SM00382">
    <property type="entry name" value="AAA"/>
    <property type="match status" value="1"/>
</dbReference>
<dbReference type="InterPro" id="IPR015856">
    <property type="entry name" value="ABC_transpr_CbiO/EcfA_su"/>
</dbReference>